<organism evidence="1 2">
    <name type="scientific">Oldenlandia corymbosa var. corymbosa</name>
    <dbReference type="NCBI Taxonomy" id="529605"/>
    <lineage>
        <taxon>Eukaryota</taxon>
        <taxon>Viridiplantae</taxon>
        <taxon>Streptophyta</taxon>
        <taxon>Embryophyta</taxon>
        <taxon>Tracheophyta</taxon>
        <taxon>Spermatophyta</taxon>
        <taxon>Magnoliopsida</taxon>
        <taxon>eudicotyledons</taxon>
        <taxon>Gunneridae</taxon>
        <taxon>Pentapetalae</taxon>
        <taxon>asterids</taxon>
        <taxon>lamiids</taxon>
        <taxon>Gentianales</taxon>
        <taxon>Rubiaceae</taxon>
        <taxon>Rubioideae</taxon>
        <taxon>Spermacoceae</taxon>
        <taxon>Hedyotis-Oldenlandia complex</taxon>
        <taxon>Oldenlandia</taxon>
    </lineage>
</organism>
<sequence>MLQSVDNSTYLVKFEKKPANASIWKGSNTDQGGKKKKQEVKCSHCHREGHEVDSCFFLHGFPSWYSGSRNLNAEKKVFAHNAELETPVDGGNQVAGVHLKTMTMNFNNLQL</sequence>
<dbReference type="Proteomes" id="UP001161247">
    <property type="component" value="Chromosome 7"/>
</dbReference>
<reference evidence="1" key="1">
    <citation type="submission" date="2023-03" db="EMBL/GenBank/DDBJ databases">
        <authorList>
            <person name="Julca I."/>
        </authorList>
    </citation>
    <scope>NUCLEOTIDE SEQUENCE</scope>
</reference>
<evidence type="ECO:0000313" key="2">
    <source>
        <dbReference type="Proteomes" id="UP001161247"/>
    </source>
</evidence>
<name>A0AAV1DY07_OLDCO</name>
<accession>A0AAV1DY07</accession>
<dbReference type="AlphaFoldDB" id="A0AAV1DY07"/>
<dbReference type="PANTHER" id="PTHR34222">
    <property type="entry name" value="GAG_PRE-INTEGRS DOMAIN-CONTAINING PROTEIN"/>
    <property type="match status" value="1"/>
</dbReference>
<proteinExistence type="predicted"/>
<keyword evidence="2" id="KW-1185">Reference proteome</keyword>
<gene>
    <name evidence="1" type="ORF">OLC1_LOCUS19939</name>
</gene>
<protein>
    <submittedName>
        <fullName evidence="1">OLC1v1013314C1</fullName>
    </submittedName>
</protein>
<dbReference type="EMBL" id="OX459124">
    <property type="protein sequence ID" value="CAI9112821.1"/>
    <property type="molecule type" value="Genomic_DNA"/>
</dbReference>
<evidence type="ECO:0000313" key="1">
    <source>
        <dbReference type="EMBL" id="CAI9112821.1"/>
    </source>
</evidence>
<dbReference type="PANTHER" id="PTHR34222:SF79">
    <property type="entry name" value="RETROVIRUS-RELATED POL POLYPROTEIN FROM TRANSPOSON TNT 1-94"/>
    <property type="match status" value="1"/>
</dbReference>